<reference evidence="2 3" key="2">
    <citation type="submission" date="2016-12" db="EMBL/GenBank/DDBJ databases">
        <title>Draft Genome Sequence of Cystobacter ferrugineus Strain Cbfe23.</title>
        <authorList>
            <person name="Akbar S."/>
            <person name="Dowd S.E."/>
            <person name="Stevens D.C."/>
        </authorList>
    </citation>
    <scope>NUCLEOTIDE SEQUENCE [LARGE SCALE GENOMIC DNA]</scope>
    <source>
        <strain evidence="2 3">Cbfe23</strain>
    </source>
</reference>
<protein>
    <recommendedName>
        <fullName evidence="4">Wall-associated protein</fullName>
    </recommendedName>
</protein>
<dbReference type="STRING" id="83449.BON30_41650"/>
<gene>
    <name evidence="2" type="ORF">BON30_41650</name>
</gene>
<evidence type="ECO:0000256" key="1">
    <source>
        <dbReference type="SAM" id="MobiDB-lite"/>
    </source>
</evidence>
<name>A0A1L9AXC5_9BACT</name>
<keyword evidence="3" id="KW-1185">Reference proteome</keyword>
<dbReference type="Proteomes" id="UP000182229">
    <property type="component" value="Unassembled WGS sequence"/>
</dbReference>
<proteinExistence type="predicted"/>
<feature type="compositionally biased region" description="Low complexity" evidence="1">
    <location>
        <begin position="146"/>
        <end position="167"/>
    </location>
</feature>
<sequence length="167" mass="17913">MLPLIALLVMTQIPCVQGDSTAVCRCKQGSASGCAALDPRKAAEIAQALQVLKIDEEARQKQAASSAGAAVQESSDSPEPPDCKGQQHHVISKPIAKELELHPTLTGVYEPRDSRFVTRPSTKQHIAAIRIGIEKSMQRSSTGCVRTSPRPQRSSRRSCAPSTTVQT</sequence>
<accession>A0A1L9AXC5</accession>
<evidence type="ECO:0000313" key="3">
    <source>
        <dbReference type="Proteomes" id="UP000182229"/>
    </source>
</evidence>
<feature type="region of interest" description="Disordered" evidence="1">
    <location>
        <begin position="62"/>
        <end position="98"/>
    </location>
</feature>
<evidence type="ECO:0008006" key="4">
    <source>
        <dbReference type="Google" id="ProtNLM"/>
    </source>
</evidence>
<dbReference type="AlphaFoldDB" id="A0A1L9AXC5"/>
<reference evidence="3" key="1">
    <citation type="submission" date="2016-11" db="EMBL/GenBank/DDBJ databases">
        <authorList>
            <person name="Shukria A."/>
            <person name="Stevens D.C."/>
        </authorList>
    </citation>
    <scope>NUCLEOTIDE SEQUENCE [LARGE SCALE GENOMIC DNA]</scope>
    <source>
        <strain evidence="3">Cbfe23</strain>
    </source>
</reference>
<dbReference type="EMBL" id="MPIN01000017">
    <property type="protein sequence ID" value="OJH34671.1"/>
    <property type="molecule type" value="Genomic_DNA"/>
</dbReference>
<evidence type="ECO:0000313" key="2">
    <source>
        <dbReference type="EMBL" id="OJH34671.1"/>
    </source>
</evidence>
<organism evidence="2 3">
    <name type="scientific">Cystobacter ferrugineus</name>
    <dbReference type="NCBI Taxonomy" id="83449"/>
    <lineage>
        <taxon>Bacteria</taxon>
        <taxon>Pseudomonadati</taxon>
        <taxon>Myxococcota</taxon>
        <taxon>Myxococcia</taxon>
        <taxon>Myxococcales</taxon>
        <taxon>Cystobacterineae</taxon>
        <taxon>Archangiaceae</taxon>
        <taxon>Cystobacter</taxon>
    </lineage>
</organism>
<comment type="caution">
    <text evidence="2">The sequence shown here is derived from an EMBL/GenBank/DDBJ whole genome shotgun (WGS) entry which is preliminary data.</text>
</comment>
<feature type="region of interest" description="Disordered" evidence="1">
    <location>
        <begin position="133"/>
        <end position="167"/>
    </location>
</feature>